<dbReference type="AlphaFoldDB" id="A0AAW5P6N1"/>
<dbReference type="Proteomes" id="UP001155110">
    <property type="component" value="Unassembled WGS sequence"/>
</dbReference>
<feature type="compositionally biased region" description="Basic and acidic residues" evidence="1">
    <location>
        <begin position="204"/>
        <end position="215"/>
    </location>
</feature>
<organism evidence="2 3">
    <name type="scientific">Salinibacter ruber</name>
    <dbReference type="NCBI Taxonomy" id="146919"/>
    <lineage>
        <taxon>Bacteria</taxon>
        <taxon>Pseudomonadati</taxon>
        <taxon>Rhodothermota</taxon>
        <taxon>Rhodothermia</taxon>
        <taxon>Rhodothermales</taxon>
        <taxon>Salinibacteraceae</taxon>
        <taxon>Salinibacter</taxon>
    </lineage>
</organism>
<evidence type="ECO:0008006" key="4">
    <source>
        <dbReference type="Google" id="ProtNLM"/>
    </source>
</evidence>
<gene>
    <name evidence="2" type="ORF">GGP99_001616</name>
</gene>
<dbReference type="EMBL" id="JANTZM010000007">
    <property type="protein sequence ID" value="MCS4157652.1"/>
    <property type="molecule type" value="Genomic_DNA"/>
</dbReference>
<protein>
    <recommendedName>
        <fullName evidence="4">PKD domain-containing protein</fullName>
    </recommendedName>
</protein>
<feature type="region of interest" description="Disordered" evidence="1">
    <location>
        <begin position="201"/>
        <end position="229"/>
    </location>
</feature>
<dbReference type="CDD" id="cd00146">
    <property type="entry name" value="PKD"/>
    <property type="match status" value="1"/>
</dbReference>
<feature type="compositionally biased region" description="Polar residues" evidence="1">
    <location>
        <begin position="247"/>
        <end position="256"/>
    </location>
</feature>
<feature type="region of interest" description="Disordered" evidence="1">
    <location>
        <begin position="382"/>
        <end position="401"/>
    </location>
</feature>
<name>A0AAW5P6N1_9BACT</name>
<dbReference type="RefSeq" id="WP_259258152.1">
    <property type="nucleotide sequence ID" value="NZ_JANTZM010000007.1"/>
</dbReference>
<evidence type="ECO:0000313" key="3">
    <source>
        <dbReference type="Proteomes" id="UP001155110"/>
    </source>
</evidence>
<feature type="region of interest" description="Disordered" evidence="1">
    <location>
        <begin position="243"/>
        <end position="286"/>
    </location>
</feature>
<evidence type="ECO:0000256" key="1">
    <source>
        <dbReference type="SAM" id="MobiDB-lite"/>
    </source>
</evidence>
<reference evidence="2" key="1">
    <citation type="submission" date="2022-08" db="EMBL/GenBank/DDBJ databases">
        <title>Genomic Encyclopedia of Type Strains, Phase V (KMG-V): Genome sequencing to study the core and pangenomes of soil and plant-associated prokaryotes.</title>
        <authorList>
            <person name="Whitman W."/>
        </authorList>
    </citation>
    <scope>NUCLEOTIDE SEQUENCE</scope>
    <source>
        <strain evidence="2">SP3002</strain>
    </source>
</reference>
<evidence type="ECO:0000313" key="2">
    <source>
        <dbReference type="EMBL" id="MCS4157652.1"/>
    </source>
</evidence>
<proteinExistence type="predicted"/>
<dbReference type="InterPro" id="IPR013783">
    <property type="entry name" value="Ig-like_fold"/>
</dbReference>
<accession>A0AAW5P6N1</accession>
<comment type="caution">
    <text evidence="2">The sequence shown here is derived from an EMBL/GenBank/DDBJ whole genome shotgun (WGS) entry which is preliminary data.</text>
</comment>
<sequence>MPTQNLRQPAAPRPRLHHLRPRIINPGLVERVERAFDRGSLPQEIDLLFSEGKLGGREVQTVDQEMAPIGAVRYATEPAIRERLEGLIEEGNERPEIRPAPKARLIVTVGWPGVYVTPSGRRSVRVKRVAGPQGGDSDQTAVEALREAVGAHTYYLDVDGTDYPIVDIEGSVLELGTDLRFSGPQNGAIYNGASRLLMISDPESGSRERAKDRAENTTTGRPTPVLSAEAMPGPHEIVVKARRQDQSARQSDSLEVTVSRPDTGRVKGTGYRDGSPVGNPGTERGLNRTMNTLVANVEVPHPDSDAVLLGLRHRVATRSSGEWRYNEPTFRPFSAATLRWMLQSDPDSDVKSGIVDLGRYSSSHKRRIEISFIDEMGRSVHTAETDQPAQPSGGGFEAHPNLGERFSTLAEQSAKPASKDIVRFYDKADSKIDPLEGEAESIVEKKSPEEVPLEEFKAPNARLKTEALGGKRVQISASESGHPNGLDNRYRFDWSEDGAWNTALGEQETIEHVFEDGGTKTIRVQAVDEVDATDEATDTIILPKAIPRVTFEDKTATLDGSESVRNPSFPLEYRMAFQTWSSSSGYESGARVYYPETETIYKTTTSVPEGTPPVGLDGELTSGWAKLSWKESPTAEKQFSLPDGTPGRFYQVALEVRDGREAKDEGTKEIYFPNFDDANASVKARGSVATLQIDPPDVEGVEFSYSVDWTGDGSLDAGPTTSKEISYNYSDTSASQPINVEAQTALGATTNVGVSVSFVTATISSFYYTASTSTLSVDASGSSTTASGGLEYRFRVANGERDFGEWTAWGGPQRDLNRPPSENENVTINEVRVEAEARDENDSVDTDTANTLLVSENGGEESPGKAPDILTPGQKIRVVTPGANFSPEGYKWEFRVDWHDGNGFTGWQSVSVFERAVNSGGTKTVTFEGRTTNPEVPEADRDVYSETTDVTFPTASVSTTINRNRDGRERSTIKFDASESSHPDGDDLKYRWDWINDGKWNTEYNKDAAQKTKTFNRFRSGSRGSRSTKFTVRLGVKDSSGAVNTTTKEVDLSNF</sequence>
<dbReference type="Gene3D" id="2.60.40.10">
    <property type="entry name" value="Immunoglobulins"/>
    <property type="match status" value="2"/>
</dbReference>